<evidence type="ECO:0000313" key="4">
    <source>
        <dbReference type="Proteomes" id="UP000053766"/>
    </source>
</evidence>
<keyword evidence="1" id="KW-0472">Membrane</keyword>
<name>A0A0D8XHK8_DICVI</name>
<dbReference type="GO" id="GO:0042632">
    <property type="term" value="P:cholesterol homeostasis"/>
    <property type="evidence" value="ECO:0007669"/>
    <property type="project" value="TreeGrafter"/>
</dbReference>
<dbReference type="InterPro" id="IPR032190">
    <property type="entry name" value="NPC1_N"/>
</dbReference>
<dbReference type="Proteomes" id="UP000053766">
    <property type="component" value="Unassembled WGS sequence"/>
</dbReference>
<dbReference type="GO" id="GO:0015918">
    <property type="term" value="P:sterol transport"/>
    <property type="evidence" value="ECO:0007669"/>
    <property type="project" value="TreeGrafter"/>
</dbReference>
<sequence length="393" mass="45753">MINRNTSGKPTEVDVTLGKWVKRRYILEDNVRAKMSSPMNCRVDENFTALPLYSLSNDAVEKLEYMCPHLLEDNDAFAAHQHKYLQMNKQLRQASNLLERCPSCYDNFQKLWCEFTCSPRQHKFMKVLQEIYVPESNVSYVNKVRYNVSQEFTDSLYNSCKDVTMTGSSTKAIRLMCGSLNKYEECTIDNWLKFMGTQNHRIGTPLGIEFNIISAKERQMDGMDYFMTVPTTPCHMSPRYGRPKCSKQDCTAVQVVDLFPKDEGTKEVCQVLGMGCKVFLLFGSLFIFAGVLIFMGFLHLFHNTSTTDSELEHIDYKSVSTNMGRIRTMGAWIQDQLKYNGEMFGRVCAFFRLFFQSHFFAILVRCPTCMVCVFIRSLYCNYFNFWKRFFEIH</sequence>
<evidence type="ECO:0000313" key="3">
    <source>
        <dbReference type="EMBL" id="KJH43197.1"/>
    </source>
</evidence>
<feature type="transmembrane region" description="Helical" evidence="1">
    <location>
        <begin position="359"/>
        <end position="379"/>
    </location>
</feature>
<dbReference type="GO" id="GO:0030299">
    <property type="term" value="P:intestinal cholesterol absorption"/>
    <property type="evidence" value="ECO:0007669"/>
    <property type="project" value="TreeGrafter"/>
</dbReference>
<dbReference type="PANTHER" id="PTHR45727:SF2">
    <property type="entry name" value="NPC INTRACELLULAR CHOLESTEROL TRANSPORTER 1"/>
    <property type="match status" value="1"/>
</dbReference>
<evidence type="ECO:0000256" key="1">
    <source>
        <dbReference type="SAM" id="Phobius"/>
    </source>
</evidence>
<accession>A0A0D8XHK8</accession>
<dbReference type="AlphaFoldDB" id="A0A0D8XHK8"/>
<keyword evidence="1" id="KW-1133">Transmembrane helix</keyword>
<dbReference type="GO" id="GO:0005886">
    <property type="term" value="C:plasma membrane"/>
    <property type="evidence" value="ECO:0007669"/>
    <property type="project" value="TreeGrafter"/>
</dbReference>
<dbReference type="EMBL" id="KN716583">
    <property type="protein sequence ID" value="KJH43197.1"/>
    <property type="molecule type" value="Genomic_DNA"/>
</dbReference>
<keyword evidence="1" id="KW-0812">Transmembrane</keyword>
<gene>
    <name evidence="3" type="ORF">DICVIV_10796</name>
</gene>
<protein>
    <recommendedName>
        <fullName evidence="2">Niemann-Pick C1 N-terminal domain-containing protein</fullName>
    </recommendedName>
</protein>
<reference evidence="4" key="2">
    <citation type="journal article" date="2016" name="Sci. Rep.">
        <title>Dictyocaulus viviparus genome, variome and transcriptome elucidate lungworm biology and support future intervention.</title>
        <authorList>
            <person name="McNulty S.N."/>
            <person name="Strube C."/>
            <person name="Rosa B.A."/>
            <person name="Martin J.C."/>
            <person name="Tyagi R."/>
            <person name="Choi Y.J."/>
            <person name="Wang Q."/>
            <person name="Hallsworth Pepin K."/>
            <person name="Zhang X."/>
            <person name="Ozersky P."/>
            <person name="Wilson R.K."/>
            <person name="Sternberg P.W."/>
            <person name="Gasser R.B."/>
            <person name="Mitreva M."/>
        </authorList>
    </citation>
    <scope>NUCLEOTIDE SEQUENCE [LARGE SCALE GENOMIC DNA]</scope>
    <source>
        <strain evidence="4">HannoverDv2000</strain>
    </source>
</reference>
<dbReference type="OrthoDB" id="6510177at2759"/>
<dbReference type="GO" id="GO:0015485">
    <property type="term" value="F:cholesterol binding"/>
    <property type="evidence" value="ECO:0007669"/>
    <property type="project" value="TreeGrafter"/>
</dbReference>
<reference evidence="3 4" key="1">
    <citation type="submission" date="2013-11" db="EMBL/GenBank/DDBJ databases">
        <title>Draft genome of the bovine lungworm Dictyocaulus viviparus.</title>
        <authorList>
            <person name="Mitreva M."/>
        </authorList>
    </citation>
    <scope>NUCLEOTIDE SEQUENCE [LARGE SCALE GENOMIC DNA]</scope>
    <source>
        <strain evidence="3 4">HannoverDv2000</strain>
    </source>
</reference>
<keyword evidence="4" id="KW-1185">Reference proteome</keyword>
<dbReference type="PANTHER" id="PTHR45727">
    <property type="entry name" value="NPC INTRACELLULAR CHOLESTEROL TRANSPORTER 1"/>
    <property type="match status" value="1"/>
</dbReference>
<organism evidence="3 4">
    <name type="scientific">Dictyocaulus viviparus</name>
    <name type="common">Bovine lungworm</name>
    <dbReference type="NCBI Taxonomy" id="29172"/>
    <lineage>
        <taxon>Eukaryota</taxon>
        <taxon>Metazoa</taxon>
        <taxon>Ecdysozoa</taxon>
        <taxon>Nematoda</taxon>
        <taxon>Chromadorea</taxon>
        <taxon>Rhabditida</taxon>
        <taxon>Rhabditina</taxon>
        <taxon>Rhabditomorpha</taxon>
        <taxon>Strongyloidea</taxon>
        <taxon>Metastrongylidae</taxon>
        <taxon>Dictyocaulus</taxon>
    </lineage>
</organism>
<feature type="domain" description="Niemann-Pick C1 N-terminal" evidence="2">
    <location>
        <begin position="51"/>
        <end position="276"/>
    </location>
</feature>
<evidence type="ECO:0000259" key="2">
    <source>
        <dbReference type="Pfam" id="PF16414"/>
    </source>
</evidence>
<dbReference type="Pfam" id="PF16414">
    <property type="entry name" value="NPC1_N"/>
    <property type="match status" value="1"/>
</dbReference>
<proteinExistence type="predicted"/>
<feature type="transmembrane region" description="Helical" evidence="1">
    <location>
        <begin position="278"/>
        <end position="301"/>
    </location>
</feature>
<dbReference type="STRING" id="29172.A0A0D8XHK8"/>